<evidence type="ECO:0000313" key="2">
    <source>
        <dbReference type="EMBL" id="KAK0512398.1"/>
    </source>
</evidence>
<dbReference type="PANTHER" id="PTHR24148">
    <property type="entry name" value="ANKYRIN REPEAT DOMAIN-CONTAINING PROTEIN 39 HOMOLOG-RELATED"/>
    <property type="match status" value="1"/>
</dbReference>
<dbReference type="EMBL" id="JAFEKC020000011">
    <property type="protein sequence ID" value="KAK0512398.1"/>
    <property type="molecule type" value="Genomic_DNA"/>
</dbReference>
<evidence type="ECO:0000259" key="1">
    <source>
        <dbReference type="Pfam" id="PF06985"/>
    </source>
</evidence>
<gene>
    <name evidence="2" type="ORF">JMJ35_005526</name>
</gene>
<reference evidence="2" key="1">
    <citation type="submission" date="2023-03" db="EMBL/GenBank/DDBJ databases">
        <title>Complete genome of Cladonia borealis.</title>
        <authorList>
            <person name="Park H."/>
        </authorList>
    </citation>
    <scope>NUCLEOTIDE SEQUENCE</scope>
    <source>
        <strain evidence="2">ANT050790</strain>
    </source>
</reference>
<dbReference type="InterPro" id="IPR052895">
    <property type="entry name" value="HetReg/Transcr_Mod"/>
</dbReference>
<name>A0AA39V1K8_9LECA</name>
<organism evidence="2 3">
    <name type="scientific">Cladonia borealis</name>
    <dbReference type="NCBI Taxonomy" id="184061"/>
    <lineage>
        <taxon>Eukaryota</taxon>
        <taxon>Fungi</taxon>
        <taxon>Dikarya</taxon>
        <taxon>Ascomycota</taxon>
        <taxon>Pezizomycotina</taxon>
        <taxon>Lecanoromycetes</taxon>
        <taxon>OSLEUM clade</taxon>
        <taxon>Lecanoromycetidae</taxon>
        <taxon>Lecanorales</taxon>
        <taxon>Lecanorineae</taxon>
        <taxon>Cladoniaceae</taxon>
        <taxon>Cladonia</taxon>
    </lineage>
</organism>
<evidence type="ECO:0000313" key="3">
    <source>
        <dbReference type="Proteomes" id="UP001166286"/>
    </source>
</evidence>
<feature type="domain" description="Heterokaryon incompatibility" evidence="1">
    <location>
        <begin position="48"/>
        <end position="200"/>
    </location>
</feature>
<proteinExistence type="predicted"/>
<protein>
    <recommendedName>
        <fullName evidence="1">Heterokaryon incompatibility domain-containing protein</fullName>
    </recommendedName>
</protein>
<accession>A0AA39V1K8</accession>
<dbReference type="PANTHER" id="PTHR24148:SF73">
    <property type="entry name" value="HET DOMAIN PROTEIN (AFU_ORTHOLOGUE AFUA_8G01020)"/>
    <property type="match status" value="1"/>
</dbReference>
<sequence>MSSGKHQYHPLGHRNIRLLKAWRDDNKLPAELKCEYLLAPLDELPVSYTAISYVWGDPTAVSQIICNNDGGYLSLSASATEILNAIVEARVPGYFWIDQLCINQVDKQEKADQVRMMGEIFASANNVIAWLGVPTVDSNMATSFVVTLFNAMKKLASRNAVITADSLCQNTGCEHPSPQWLALRNFLKRPWFERLWIVQEIIMASGEMILLCGNFSITWNALAEVIVTIETNGLSRLILQNTDNGEDDPDAPGGLLNTACVHAMKKMRDMRQPIDLQFALIYCLRFKATDPRDKLFALLGLATDADDPVLRPNYRVSAREVFTASGRYMMTPNKSLRILHIAGIGWSRRIQDLPSWVSDWSAPHRAIIFGDMVDNAGYRASASLPSNVKAGPGLDSITLKAVFIDTTHVCLPQPDVTLSWRLTYAGSNKYRHAMVGWVDQLRAAVDSSSYYSNNGFDKNDVLWRVLIANTIRPGLPAREEYRHFFESWLLFHHQPAANGNDGSIDKSTWDEAWTFNGPFSDAMEARVIFTTKRGLIGIGPPYMQPRDLVCIIIGAQTPFLVRKIISATEQAPMYEVVGDCYVHGLMNGEGLGMGQEEDIILI</sequence>
<dbReference type="Proteomes" id="UP001166286">
    <property type="component" value="Unassembled WGS sequence"/>
</dbReference>
<comment type="caution">
    <text evidence="2">The sequence shown here is derived from an EMBL/GenBank/DDBJ whole genome shotgun (WGS) entry which is preliminary data.</text>
</comment>
<keyword evidence="3" id="KW-1185">Reference proteome</keyword>
<dbReference type="Pfam" id="PF06985">
    <property type="entry name" value="HET"/>
    <property type="match status" value="1"/>
</dbReference>
<dbReference type="InterPro" id="IPR010730">
    <property type="entry name" value="HET"/>
</dbReference>
<dbReference type="Pfam" id="PF26639">
    <property type="entry name" value="Het-6_barrel"/>
    <property type="match status" value="1"/>
</dbReference>
<dbReference type="AlphaFoldDB" id="A0AA39V1K8"/>